<dbReference type="RefSeq" id="WP_133222513.1">
    <property type="nucleotide sequence ID" value="NZ_NRSG01000156.1"/>
</dbReference>
<dbReference type="InterPro" id="IPR001466">
    <property type="entry name" value="Beta-lactam-related"/>
</dbReference>
<evidence type="ECO:0000313" key="2">
    <source>
        <dbReference type="EMBL" id="MBK1660210.1"/>
    </source>
</evidence>
<dbReference type="PANTHER" id="PTHR43283">
    <property type="entry name" value="BETA-LACTAMASE-RELATED"/>
    <property type="match status" value="1"/>
</dbReference>
<dbReference type="InterPro" id="IPR012338">
    <property type="entry name" value="Beta-lactam/transpept-like"/>
</dbReference>
<dbReference type="Pfam" id="PF00144">
    <property type="entry name" value="Beta-lactamase"/>
    <property type="match status" value="1"/>
</dbReference>
<evidence type="ECO:0000313" key="3">
    <source>
        <dbReference type="Proteomes" id="UP000697995"/>
    </source>
</evidence>
<name>A0ABS1D086_9PROT</name>
<reference evidence="2 3" key="1">
    <citation type="journal article" date="2020" name="Microorganisms">
        <title>Osmotic Adaptation and Compatible Solute Biosynthesis of Phototrophic Bacteria as Revealed from Genome Analyses.</title>
        <authorList>
            <person name="Imhoff J.F."/>
            <person name="Rahn T."/>
            <person name="Kunzel S."/>
            <person name="Keller A."/>
            <person name="Neulinger S.C."/>
        </authorList>
    </citation>
    <scope>NUCLEOTIDE SEQUENCE [LARGE SCALE GENOMIC DNA]</scope>
    <source>
        <strain evidence="2 3">DSM 15382</strain>
    </source>
</reference>
<keyword evidence="3" id="KW-1185">Reference proteome</keyword>
<dbReference type="Proteomes" id="UP000697995">
    <property type="component" value="Unassembled WGS sequence"/>
</dbReference>
<dbReference type="EMBL" id="NRSG01000156">
    <property type="protein sequence ID" value="MBK1660210.1"/>
    <property type="molecule type" value="Genomic_DNA"/>
</dbReference>
<dbReference type="SUPFAM" id="SSF56601">
    <property type="entry name" value="beta-lactamase/transpeptidase-like"/>
    <property type="match status" value="1"/>
</dbReference>
<organism evidence="2 3">
    <name type="scientific">Paracraurococcus ruber</name>
    <dbReference type="NCBI Taxonomy" id="77675"/>
    <lineage>
        <taxon>Bacteria</taxon>
        <taxon>Pseudomonadati</taxon>
        <taxon>Pseudomonadota</taxon>
        <taxon>Alphaproteobacteria</taxon>
        <taxon>Acetobacterales</taxon>
        <taxon>Roseomonadaceae</taxon>
        <taxon>Paracraurococcus</taxon>
    </lineage>
</organism>
<protein>
    <recommendedName>
        <fullName evidence="1">Beta-lactamase-related domain-containing protein</fullName>
    </recommendedName>
</protein>
<dbReference type="InterPro" id="IPR050789">
    <property type="entry name" value="Diverse_Enzym_Activities"/>
</dbReference>
<proteinExistence type="predicted"/>
<comment type="caution">
    <text evidence="2">The sequence shown here is derived from an EMBL/GenBank/DDBJ whole genome shotgun (WGS) entry which is preliminary data.</text>
</comment>
<evidence type="ECO:0000259" key="1">
    <source>
        <dbReference type="Pfam" id="PF00144"/>
    </source>
</evidence>
<sequence>MDTTPEDQGDAIRNWPHRRIRCGTAVRSLPSAAGSLVGLTVEMGDQRLGLDDIMARCRIAGLLILKRGAVAVERYGVGGGPEILRTSYSTTKSVTATLVGAALQDGAIGSLDDRCDHYLPQLLVSAYAGVTIRNALRMCSGVAWNAAEDDHADAGRLQQALASRRAGSVLQMLCGLPRARPQGTVFAYATVDSCVLGALVAAATGRPLADYCAERIWGPAGMEADGAWALDAKGGLEQGGFGIAARLRDLGRFALLVLENGEGADGRRTLPPGWRDLAGQPDCAATGFGRLHPGSPMGYGYQWWVLPHGPTGLHAGAFVATGAFGQYIYVHPAEQVVIAIQGGWRQHYDTEAEAMTFALFRAAVRALRSSPGS</sequence>
<dbReference type="PANTHER" id="PTHR43283:SF14">
    <property type="entry name" value="BLL8153 PROTEIN"/>
    <property type="match status" value="1"/>
</dbReference>
<feature type="domain" description="Beta-lactamase-related" evidence="1">
    <location>
        <begin position="54"/>
        <end position="340"/>
    </location>
</feature>
<gene>
    <name evidence="2" type="ORF">CKO45_18415</name>
</gene>
<dbReference type="Gene3D" id="3.40.710.10">
    <property type="entry name" value="DD-peptidase/beta-lactamase superfamily"/>
    <property type="match status" value="1"/>
</dbReference>
<accession>A0ABS1D086</accession>